<evidence type="ECO:0000313" key="6">
    <source>
        <dbReference type="Proteomes" id="UP000216913"/>
    </source>
</evidence>
<keyword evidence="6" id="KW-1185">Reference proteome</keyword>
<dbReference type="SMART" id="SM00866">
    <property type="entry name" value="UTRA"/>
    <property type="match status" value="1"/>
</dbReference>
<dbReference type="Pfam" id="PF07702">
    <property type="entry name" value="UTRA"/>
    <property type="match status" value="1"/>
</dbReference>
<dbReference type="PANTHER" id="PTHR44846:SF17">
    <property type="entry name" value="GNTR-FAMILY TRANSCRIPTIONAL REGULATOR"/>
    <property type="match status" value="1"/>
</dbReference>
<evidence type="ECO:0000256" key="3">
    <source>
        <dbReference type="ARBA" id="ARBA00023163"/>
    </source>
</evidence>
<keyword evidence="1" id="KW-0805">Transcription regulation</keyword>
<dbReference type="SUPFAM" id="SSF64288">
    <property type="entry name" value="Chorismate lyase-like"/>
    <property type="match status" value="1"/>
</dbReference>
<keyword evidence="2" id="KW-0238">DNA-binding</keyword>
<gene>
    <name evidence="5" type="ORF">CAL25_22135</name>
</gene>
<dbReference type="InterPro" id="IPR011663">
    <property type="entry name" value="UTRA"/>
</dbReference>
<evidence type="ECO:0000259" key="4">
    <source>
        <dbReference type="PROSITE" id="PS50949"/>
    </source>
</evidence>
<dbReference type="GO" id="GO:0003677">
    <property type="term" value="F:DNA binding"/>
    <property type="evidence" value="ECO:0007669"/>
    <property type="project" value="UniProtKB-KW"/>
</dbReference>
<dbReference type="InterPro" id="IPR050679">
    <property type="entry name" value="Bact_HTH_transcr_reg"/>
</dbReference>
<dbReference type="SMART" id="SM00345">
    <property type="entry name" value="HTH_GNTR"/>
    <property type="match status" value="1"/>
</dbReference>
<accession>A0A261T640</accession>
<proteinExistence type="predicted"/>
<dbReference type="CDD" id="cd07377">
    <property type="entry name" value="WHTH_GntR"/>
    <property type="match status" value="1"/>
</dbReference>
<dbReference type="GO" id="GO:0003700">
    <property type="term" value="F:DNA-binding transcription factor activity"/>
    <property type="evidence" value="ECO:0007669"/>
    <property type="project" value="InterPro"/>
</dbReference>
<dbReference type="EMBL" id="NEVP01000013">
    <property type="protein sequence ID" value="OZI45084.1"/>
    <property type="molecule type" value="Genomic_DNA"/>
</dbReference>
<dbReference type="InterPro" id="IPR028978">
    <property type="entry name" value="Chorismate_lyase_/UTRA_dom_sf"/>
</dbReference>
<keyword evidence="3" id="KW-0804">Transcription</keyword>
<dbReference type="OrthoDB" id="8582866at2"/>
<evidence type="ECO:0000256" key="1">
    <source>
        <dbReference type="ARBA" id="ARBA00023015"/>
    </source>
</evidence>
<dbReference type="RefSeq" id="WP_094803959.1">
    <property type="nucleotide sequence ID" value="NZ_NEVN01000011.1"/>
</dbReference>
<dbReference type="Gene3D" id="3.40.1410.10">
    <property type="entry name" value="Chorismate lyase-like"/>
    <property type="match status" value="1"/>
</dbReference>
<dbReference type="GO" id="GO:0045892">
    <property type="term" value="P:negative regulation of DNA-templated transcription"/>
    <property type="evidence" value="ECO:0007669"/>
    <property type="project" value="TreeGrafter"/>
</dbReference>
<dbReference type="InterPro" id="IPR036388">
    <property type="entry name" value="WH-like_DNA-bd_sf"/>
</dbReference>
<dbReference type="InterPro" id="IPR000524">
    <property type="entry name" value="Tscrpt_reg_HTH_GntR"/>
</dbReference>
<feature type="domain" description="HTH gntR-type" evidence="4">
    <location>
        <begin position="24"/>
        <end position="92"/>
    </location>
</feature>
<evidence type="ECO:0000256" key="2">
    <source>
        <dbReference type="ARBA" id="ARBA00023125"/>
    </source>
</evidence>
<dbReference type="PROSITE" id="PS50949">
    <property type="entry name" value="HTH_GNTR"/>
    <property type="match status" value="1"/>
</dbReference>
<protein>
    <submittedName>
        <fullName evidence="5">GntR family transcriptional regulator</fullName>
    </submittedName>
</protein>
<dbReference type="Gene3D" id="1.10.10.10">
    <property type="entry name" value="Winged helix-like DNA-binding domain superfamily/Winged helix DNA-binding domain"/>
    <property type="match status" value="1"/>
</dbReference>
<dbReference type="PRINTS" id="PR00035">
    <property type="entry name" value="HTHGNTR"/>
</dbReference>
<name>A0A261T640_9BORD</name>
<organism evidence="5 6">
    <name type="scientific">Bordetella genomosp. 5</name>
    <dbReference type="NCBI Taxonomy" id="1395608"/>
    <lineage>
        <taxon>Bacteria</taxon>
        <taxon>Pseudomonadati</taxon>
        <taxon>Pseudomonadota</taxon>
        <taxon>Betaproteobacteria</taxon>
        <taxon>Burkholderiales</taxon>
        <taxon>Alcaligenaceae</taxon>
        <taxon>Bordetella</taxon>
    </lineage>
</organism>
<comment type="caution">
    <text evidence="5">The sequence shown here is derived from an EMBL/GenBank/DDBJ whole genome shotgun (WGS) entry which is preliminary data.</text>
</comment>
<dbReference type="AlphaFoldDB" id="A0A261T640"/>
<sequence>MPNRPKSPALPKAHASEVLSRSKQPIYLQLVAEFRSNIAQGKWAPGAQIPSLEELMAQYRVARMTIRNAIGILEDEGYIRRGRGIGTFVQAKIPTVAELQIPSNWDETVALSDVLGTESIFERADALAELPELGMHYDGAFARAYRHMCRLHVKDGVPVCYSDVFVAEDLFKAHRSAFLKSAAASVIARIPDLALHAARQKITIAGAGIASARALNMTVGDSVAEVRRYACDASRLIYFARLEFPTKFVKLEFDLLR</sequence>
<dbReference type="Pfam" id="PF00392">
    <property type="entry name" value="GntR"/>
    <property type="match status" value="1"/>
</dbReference>
<dbReference type="Proteomes" id="UP000216913">
    <property type="component" value="Unassembled WGS sequence"/>
</dbReference>
<dbReference type="PANTHER" id="PTHR44846">
    <property type="entry name" value="MANNOSYL-D-GLYCERATE TRANSPORT/METABOLISM SYSTEM REPRESSOR MNGR-RELATED"/>
    <property type="match status" value="1"/>
</dbReference>
<reference evidence="5 6" key="1">
    <citation type="submission" date="2017-05" db="EMBL/GenBank/DDBJ databases">
        <title>Complete and WGS of Bordetella genogroups.</title>
        <authorList>
            <person name="Spilker T."/>
            <person name="LiPuma J."/>
        </authorList>
    </citation>
    <scope>NUCLEOTIDE SEQUENCE [LARGE SCALE GENOMIC DNA]</scope>
    <source>
        <strain evidence="5 6">AU10456</strain>
    </source>
</reference>
<dbReference type="SUPFAM" id="SSF46785">
    <property type="entry name" value="Winged helix' DNA-binding domain"/>
    <property type="match status" value="1"/>
</dbReference>
<dbReference type="InterPro" id="IPR036390">
    <property type="entry name" value="WH_DNA-bd_sf"/>
</dbReference>
<evidence type="ECO:0000313" key="5">
    <source>
        <dbReference type="EMBL" id="OZI45084.1"/>
    </source>
</evidence>